<organism evidence="2">
    <name type="scientific">marine sediment metagenome</name>
    <dbReference type="NCBI Taxonomy" id="412755"/>
    <lineage>
        <taxon>unclassified sequences</taxon>
        <taxon>metagenomes</taxon>
        <taxon>ecological metagenomes</taxon>
    </lineage>
</organism>
<feature type="region of interest" description="Disordered" evidence="1">
    <location>
        <begin position="1"/>
        <end position="61"/>
    </location>
</feature>
<dbReference type="AlphaFoldDB" id="A0A0F8ZBV8"/>
<protein>
    <submittedName>
        <fullName evidence="2">Uncharacterized protein</fullName>
    </submittedName>
</protein>
<dbReference type="EMBL" id="LAZR01052260">
    <property type="protein sequence ID" value="KKK83355.1"/>
    <property type="molecule type" value="Genomic_DNA"/>
</dbReference>
<accession>A0A0F8ZBV8</accession>
<evidence type="ECO:0000313" key="2">
    <source>
        <dbReference type="EMBL" id="KKK83355.1"/>
    </source>
</evidence>
<name>A0A0F8ZBV8_9ZZZZ</name>
<reference evidence="2" key="1">
    <citation type="journal article" date="2015" name="Nature">
        <title>Complex archaea that bridge the gap between prokaryotes and eukaryotes.</title>
        <authorList>
            <person name="Spang A."/>
            <person name="Saw J.H."/>
            <person name="Jorgensen S.L."/>
            <person name="Zaremba-Niedzwiedzka K."/>
            <person name="Martijn J."/>
            <person name="Lind A.E."/>
            <person name="van Eijk R."/>
            <person name="Schleper C."/>
            <person name="Guy L."/>
            <person name="Ettema T.J."/>
        </authorList>
    </citation>
    <scope>NUCLEOTIDE SEQUENCE</scope>
</reference>
<evidence type="ECO:0000256" key="1">
    <source>
        <dbReference type="SAM" id="MobiDB-lite"/>
    </source>
</evidence>
<proteinExistence type="predicted"/>
<comment type="caution">
    <text evidence="2">The sequence shown here is derived from an EMBL/GenBank/DDBJ whole genome shotgun (WGS) entry which is preliminary data.</text>
</comment>
<sequence>MADKPIKTPANEFGSGTSKGAPGRYDSLPEPKGLQPRTPSPTGQPEKLFEPDGVASSPKKG</sequence>
<gene>
    <name evidence="2" type="ORF">LCGC14_2794240</name>
</gene>